<evidence type="ECO:0000256" key="4">
    <source>
        <dbReference type="ARBA" id="ARBA00022968"/>
    </source>
</evidence>
<keyword evidence="7" id="KW-0472">Membrane</keyword>
<evidence type="ECO:0000256" key="2">
    <source>
        <dbReference type="ARBA" id="ARBA00022679"/>
    </source>
</evidence>
<dbReference type="PANTHER" id="PTHR12129">
    <property type="entry name" value="HEPARAN SULFATE 2-O-SULFOTRANSFERASE"/>
    <property type="match status" value="1"/>
</dbReference>
<evidence type="ECO:0000256" key="1">
    <source>
        <dbReference type="ARBA" id="ARBA00004323"/>
    </source>
</evidence>
<keyword evidence="3" id="KW-0812">Transmembrane</keyword>
<evidence type="ECO:0000256" key="5">
    <source>
        <dbReference type="ARBA" id="ARBA00022989"/>
    </source>
</evidence>
<comment type="subcellular location">
    <subcellularLocation>
        <location evidence="1">Golgi apparatus membrane</location>
        <topology evidence="1">Single-pass type II membrane protein</topology>
    </subcellularLocation>
</comment>
<protein>
    <submittedName>
        <fullName evidence="9">Heparan sulfate 2-O-sulfotransferase pipe</fullName>
    </submittedName>
</protein>
<sequence length="198" mass="22963">MVRTEGRNRTKPSRLVIYNRVDKAGSSTLQTLILRLKKNLTECVLNGDAECALSQEYSHRRSGQNPEFFQPMTAFFCGHEPFCRRFNSRPALQKALQNLELKYSVVGVLETFRKSLSVFEAFVPEYFKNIGKLYDKARDKKVNQNPNHAQPPAAVRDILARRMTSDIELYMFAKQRLHLQFKRIRPRPQRRLTGSTAV</sequence>
<keyword evidence="4" id="KW-0735">Signal-anchor</keyword>
<accession>A0A6A4W8Y7</accession>
<dbReference type="InterPro" id="IPR007734">
    <property type="entry name" value="Heparan_SO4_2-O-STrfase"/>
</dbReference>
<keyword evidence="6" id="KW-0333">Golgi apparatus</keyword>
<dbReference type="Proteomes" id="UP000440578">
    <property type="component" value="Unassembled WGS sequence"/>
</dbReference>
<evidence type="ECO:0000313" key="10">
    <source>
        <dbReference type="Proteomes" id="UP000440578"/>
    </source>
</evidence>
<evidence type="ECO:0000256" key="3">
    <source>
        <dbReference type="ARBA" id="ARBA00022692"/>
    </source>
</evidence>
<evidence type="ECO:0000313" key="9">
    <source>
        <dbReference type="EMBL" id="KAF0300120.1"/>
    </source>
</evidence>
<reference evidence="9 10" key="1">
    <citation type="submission" date="2019-07" db="EMBL/GenBank/DDBJ databases">
        <title>Draft genome assembly of a fouling barnacle, Amphibalanus amphitrite (Darwin, 1854): The first reference genome for Thecostraca.</title>
        <authorList>
            <person name="Kim W."/>
        </authorList>
    </citation>
    <scope>NUCLEOTIDE SEQUENCE [LARGE SCALE GENOMIC DNA]</scope>
    <source>
        <strain evidence="9">SNU_AA5</strain>
        <tissue evidence="9">Soma without cirri and trophi</tissue>
    </source>
</reference>
<dbReference type="InterPro" id="IPR027417">
    <property type="entry name" value="P-loop_NTPase"/>
</dbReference>
<name>A0A6A4W8Y7_AMPAM</name>
<keyword evidence="8" id="KW-0325">Glycoprotein</keyword>
<gene>
    <name evidence="9" type="primary">pip_2</name>
    <name evidence="9" type="ORF">FJT64_027298</name>
</gene>
<dbReference type="Gene3D" id="3.40.50.300">
    <property type="entry name" value="P-loop containing nucleotide triphosphate hydrolases"/>
    <property type="match status" value="1"/>
</dbReference>
<keyword evidence="2 9" id="KW-0808">Transferase</keyword>
<comment type="caution">
    <text evidence="9">The sequence shown here is derived from an EMBL/GenBank/DDBJ whole genome shotgun (WGS) entry which is preliminary data.</text>
</comment>
<dbReference type="GO" id="GO:0008146">
    <property type="term" value="F:sulfotransferase activity"/>
    <property type="evidence" value="ECO:0007669"/>
    <property type="project" value="InterPro"/>
</dbReference>
<dbReference type="OrthoDB" id="10019582at2759"/>
<keyword evidence="5" id="KW-1133">Transmembrane helix</keyword>
<evidence type="ECO:0000256" key="8">
    <source>
        <dbReference type="ARBA" id="ARBA00023180"/>
    </source>
</evidence>
<dbReference type="AlphaFoldDB" id="A0A6A4W8Y7"/>
<organism evidence="9 10">
    <name type="scientific">Amphibalanus amphitrite</name>
    <name type="common">Striped barnacle</name>
    <name type="synonym">Balanus amphitrite</name>
    <dbReference type="NCBI Taxonomy" id="1232801"/>
    <lineage>
        <taxon>Eukaryota</taxon>
        <taxon>Metazoa</taxon>
        <taxon>Ecdysozoa</taxon>
        <taxon>Arthropoda</taxon>
        <taxon>Crustacea</taxon>
        <taxon>Multicrustacea</taxon>
        <taxon>Cirripedia</taxon>
        <taxon>Thoracica</taxon>
        <taxon>Thoracicalcarea</taxon>
        <taxon>Balanomorpha</taxon>
        <taxon>Balanoidea</taxon>
        <taxon>Balanidae</taxon>
        <taxon>Amphibalaninae</taxon>
        <taxon>Amphibalanus</taxon>
    </lineage>
</organism>
<dbReference type="PANTHER" id="PTHR12129:SF20">
    <property type="entry name" value="HEPARAN SULFATE 2-O-SULFOTRANSFERASE PIPE"/>
    <property type="match status" value="1"/>
</dbReference>
<dbReference type="EMBL" id="VIIS01001290">
    <property type="protein sequence ID" value="KAF0300120.1"/>
    <property type="molecule type" value="Genomic_DNA"/>
</dbReference>
<evidence type="ECO:0000256" key="6">
    <source>
        <dbReference type="ARBA" id="ARBA00023034"/>
    </source>
</evidence>
<dbReference type="GO" id="GO:0000139">
    <property type="term" value="C:Golgi membrane"/>
    <property type="evidence" value="ECO:0007669"/>
    <property type="project" value="UniProtKB-SubCell"/>
</dbReference>
<evidence type="ECO:0000256" key="7">
    <source>
        <dbReference type="ARBA" id="ARBA00023136"/>
    </source>
</evidence>
<keyword evidence="10" id="KW-1185">Reference proteome</keyword>
<proteinExistence type="predicted"/>